<dbReference type="Pfam" id="PF07885">
    <property type="entry name" value="Ion_trans_2"/>
    <property type="match status" value="1"/>
</dbReference>
<sequence>MTLSQQILWGSTFLGLCFLVEIFLLTMCTLAINRLIERWEARGDILATAGPIATALAFIVATHTIQVWIWAIVWVFGDVLPDWNTALYFSLVSFTTLGYGDIVLGEDLRIFGTFAAVTGLLAFGLSTAYMVALMTRVFQERFMA</sequence>
<dbReference type="GO" id="GO:0034220">
    <property type="term" value="P:monoatomic ion transmembrane transport"/>
    <property type="evidence" value="ECO:0007669"/>
    <property type="project" value="UniProtKB-KW"/>
</dbReference>
<dbReference type="RefSeq" id="WP_058271919.1">
    <property type="nucleotide sequence ID" value="NZ_CYPS01000008.1"/>
</dbReference>
<keyword evidence="1" id="KW-0812">Transmembrane</keyword>
<feature type="domain" description="Potassium channel" evidence="2">
    <location>
        <begin position="65"/>
        <end position="135"/>
    </location>
</feature>
<feature type="transmembrane region" description="Helical" evidence="1">
    <location>
        <begin position="7"/>
        <end position="32"/>
    </location>
</feature>
<dbReference type="EMBL" id="CYPS01000008">
    <property type="protein sequence ID" value="CUH41619.1"/>
    <property type="molecule type" value="Genomic_DNA"/>
</dbReference>
<keyword evidence="3" id="KW-0407">Ion channel</keyword>
<evidence type="ECO:0000313" key="4">
    <source>
        <dbReference type="Proteomes" id="UP000050786"/>
    </source>
</evidence>
<dbReference type="AlphaFoldDB" id="A0A0P1E2V8"/>
<name>A0A0P1E2V8_9RHOB</name>
<dbReference type="Gene3D" id="1.10.287.70">
    <property type="match status" value="1"/>
</dbReference>
<keyword evidence="1" id="KW-1133">Transmembrane helix</keyword>
<protein>
    <submittedName>
        <fullName evidence="3">Voltage-gated potassium channel</fullName>
    </submittedName>
</protein>
<dbReference type="SUPFAM" id="SSF81324">
    <property type="entry name" value="Voltage-gated potassium channels"/>
    <property type="match status" value="1"/>
</dbReference>
<feature type="transmembrane region" description="Helical" evidence="1">
    <location>
        <begin position="110"/>
        <end position="133"/>
    </location>
</feature>
<proteinExistence type="predicted"/>
<accession>A0A0P1E2V8</accession>
<gene>
    <name evidence="3" type="ORF">RUM4293_00495</name>
</gene>
<feature type="transmembrane region" description="Helical" evidence="1">
    <location>
        <begin position="52"/>
        <end position="74"/>
    </location>
</feature>
<keyword evidence="4" id="KW-1185">Reference proteome</keyword>
<evidence type="ECO:0000256" key="1">
    <source>
        <dbReference type="SAM" id="Phobius"/>
    </source>
</evidence>
<keyword evidence="1" id="KW-0472">Membrane</keyword>
<reference evidence="4" key="1">
    <citation type="submission" date="2015-09" db="EMBL/GenBank/DDBJ databases">
        <authorList>
            <person name="Rodrigo-Torres L."/>
            <person name="Arahal D.R."/>
        </authorList>
    </citation>
    <scope>NUCLEOTIDE SEQUENCE [LARGE SCALE GENOMIC DNA]</scope>
    <source>
        <strain evidence="4">CECT 4293</strain>
    </source>
</reference>
<organism evidence="3 4">
    <name type="scientific">Ruegeria atlantica</name>
    <dbReference type="NCBI Taxonomy" id="81569"/>
    <lineage>
        <taxon>Bacteria</taxon>
        <taxon>Pseudomonadati</taxon>
        <taxon>Pseudomonadota</taxon>
        <taxon>Alphaproteobacteria</taxon>
        <taxon>Rhodobacterales</taxon>
        <taxon>Roseobacteraceae</taxon>
        <taxon>Ruegeria</taxon>
    </lineage>
</organism>
<evidence type="ECO:0000313" key="3">
    <source>
        <dbReference type="EMBL" id="CUH41619.1"/>
    </source>
</evidence>
<keyword evidence="3" id="KW-0406">Ion transport</keyword>
<keyword evidence="3" id="KW-0813">Transport</keyword>
<dbReference type="InterPro" id="IPR013099">
    <property type="entry name" value="K_chnl_dom"/>
</dbReference>
<dbReference type="Proteomes" id="UP000050786">
    <property type="component" value="Unassembled WGS sequence"/>
</dbReference>
<evidence type="ECO:0000259" key="2">
    <source>
        <dbReference type="Pfam" id="PF07885"/>
    </source>
</evidence>